<dbReference type="InterPro" id="IPR024967">
    <property type="entry name" value="DNA-bd_IS481-type"/>
</dbReference>
<organism evidence="2 3">
    <name type="scientific">Dyella jejuensis</name>
    <dbReference type="NCBI Taxonomy" id="1432009"/>
    <lineage>
        <taxon>Bacteria</taxon>
        <taxon>Pseudomonadati</taxon>
        <taxon>Pseudomonadota</taxon>
        <taxon>Gammaproteobacteria</taxon>
        <taxon>Lysobacterales</taxon>
        <taxon>Rhodanobacteraceae</taxon>
        <taxon>Dyella</taxon>
    </lineage>
</organism>
<sequence length="143" mass="16233">MNSHKHARLTLQGRKRLMIRIAAHGVPWAAQEAGISERTARKWLARYRDEGQAGLVDRSSRPRRLRASLTIDQRAKACALRSERQTIREVAGHVAAAVSTVRRWLASQGMNRLPPLQPPMPIRRYEHDAPGDLLHLDIKKLGR</sequence>
<reference evidence="2 3" key="1">
    <citation type="submission" date="2020-10" db="EMBL/GenBank/DDBJ databases">
        <title>Phylogeny of dyella-like bacteria.</title>
        <authorList>
            <person name="Fu J."/>
        </authorList>
    </citation>
    <scope>NUCLEOTIDE SEQUENCE [LARGE SCALE GENOMIC DNA]</scope>
    <source>
        <strain evidence="2 3">JP1</strain>
    </source>
</reference>
<feature type="domain" description="DNA-binding" evidence="1">
    <location>
        <begin position="1"/>
        <end position="68"/>
    </location>
</feature>
<accession>A0ABW8JGM2</accession>
<feature type="non-terminal residue" evidence="2">
    <location>
        <position position="143"/>
    </location>
</feature>
<name>A0ABW8JGM2_9GAMM</name>
<comment type="caution">
    <text evidence="2">The sequence shown here is derived from an EMBL/GenBank/DDBJ whole genome shotgun (WGS) entry which is preliminary data.</text>
</comment>
<keyword evidence="3" id="KW-1185">Reference proteome</keyword>
<dbReference type="RefSeq" id="WP_404546563.1">
    <property type="nucleotide sequence ID" value="NZ_JADIKJ010000006.1"/>
</dbReference>
<protein>
    <submittedName>
        <fullName evidence="2">Helix-turn-helix domain-containing protein</fullName>
    </submittedName>
</protein>
<evidence type="ECO:0000313" key="3">
    <source>
        <dbReference type="Proteomes" id="UP001620461"/>
    </source>
</evidence>
<proteinExistence type="predicted"/>
<dbReference type="Proteomes" id="UP001620461">
    <property type="component" value="Unassembled WGS sequence"/>
</dbReference>
<dbReference type="InterPro" id="IPR009057">
    <property type="entry name" value="Homeodomain-like_sf"/>
</dbReference>
<gene>
    <name evidence="2" type="ORF">ISP15_07360</name>
</gene>
<evidence type="ECO:0000313" key="2">
    <source>
        <dbReference type="EMBL" id="MFK2900149.1"/>
    </source>
</evidence>
<dbReference type="EMBL" id="JADIKJ010000006">
    <property type="protein sequence ID" value="MFK2900149.1"/>
    <property type="molecule type" value="Genomic_DNA"/>
</dbReference>
<evidence type="ECO:0000259" key="1">
    <source>
        <dbReference type="Pfam" id="PF13011"/>
    </source>
</evidence>
<dbReference type="SUPFAM" id="SSF46689">
    <property type="entry name" value="Homeodomain-like"/>
    <property type="match status" value="1"/>
</dbReference>
<dbReference type="Pfam" id="PF13011">
    <property type="entry name" value="LZ_Tnp_IS481"/>
    <property type="match status" value="1"/>
</dbReference>